<proteinExistence type="inferred from homology"/>
<accession>A0A504XD97</accession>
<dbReference type="Proteomes" id="UP000318821">
    <property type="component" value="Unassembled WGS sequence"/>
</dbReference>
<dbReference type="PROSITE" id="PS50920">
    <property type="entry name" value="SOLCAR"/>
    <property type="match status" value="3"/>
</dbReference>
<evidence type="ECO:0000256" key="1">
    <source>
        <dbReference type="ARBA" id="ARBA00004141"/>
    </source>
</evidence>
<name>A0A504XD97_LEIDO</name>
<organism evidence="9 10">
    <name type="scientific">Leishmania donovani</name>
    <dbReference type="NCBI Taxonomy" id="5661"/>
    <lineage>
        <taxon>Eukaryota</taxon>
        <taxon>Discoba</taxon>
        <taxon>Euglenozoa</taxon>
        <taxon>Kinetoplastea</taxon>
        <taxon>Metakinetoplastina</taxon>
        <taxon>Trypanosomatida</taxon>
        <taxon>Trypanosomatidae</taxon>
        <taxon>Leishmaniinae</taxon>
        <taxon>Leishmania</taxon>
    </lineage>
</organism>
<gene>
    <name evidence="9" type="ORF">CGC20_21055</name>
</gene>
<feature type="compositionally biased region" description="Low complexity" evidence="8">
    <location>
        <begin position="40"/>
        <end position="54"/>
    </location>
</feature>
<reference evidence="10" key="1">
    <citation type="submission" date="2019-02" db="EMBL/GenBank/DDBJ databases">
        <title>FDA dAtabase for Regulatory Grade micrObial Sequences (FDA-ARGOS): Supporting development and validation of Infectious Disease Dx tests.</title>
        <authorList>
            <person name="Duncan R."/>
            <person name="Fisher C."/>
            <person name="Tallon L."/>
            <person name="Sadzewicz L."/>
            <person name="Sengamalay N."/>
            <person name="Ott S."/>
            <person name="Godinez A."/>
            <person name="Nagaraj S."/>
            <person name="Vavikolanu K."/>
            <person name="Vyas G."/>
            <person name="Nadendla S."/>
            <person name="Aluvathingal J."/>
            <person name="Sichtig H."/>
        </authorList>
    </citation>
    <scope>NUCLEOTIDE SEQUENCE [LARGE SCALE GENOMIC DNA]</scope>
    <source>
        <strain evidence="10">FDAARGOS_360</strain>
    </source>
</reference>
<dbReference type="GO" id="GO:0055085">
    <property type="term" value="P:transmembrane transport"/>
    <property type="evidence" value="ECO:0007669"/>
    <property type="project" value="InterPro"/>
</dbReference>
<dbReference type="InterPro" id="IPR023395">
    <property type="entry name" value="MCP_dom_sf"/>
</dbReference>
<evidence type="ECO:0000256" key="3">
    <source>
        <dbReference type="ARBA" id="ARBA00022692"/>
    </source>
</evidence>
<keyword evidence="3 6" id="KW-0812">Transmembrane</keyword>
<evidence type="ECO:0000256" key="2">
    <source>
        <dbReference type="ARBA" id="ARBA00022448"/>
    </source>
</evidence>
<dbReference type="InterPro" id="IPR002067">
    <property type="entry name" value="MCP"/>
</dbReference>
<dbReference type="VEuPathDB" id="TriTrypDB:LdCL_340037000"/>
<dbReference type="EMBL" id="RHLD01000015">
    <property type="protein sequence ID" value="TPP46811.1"/>
    <property type="molecule type" value="Genomic_DNA"/>
</dbReference>
<keyword evidence="5 6" id="KW-0472">Membrane</keyword>
<evidence type="ECO:0000313" key="10">
    <source>
        <dbReference type="Proteomes" id="UP000318821"/>
    </source>
</evidence>
<dbReference type="Pfam" id="PF00153">
    <property type="entry name" value="Mito_carr"/>
    <property type="match status" value="3"/>
</dbReference>
<evidence type="ECO:0000256" key="8">
    <source>
        <dbReference type="SAM" id="MobiDB-lite"/>
    </source>
</evidence>
<evidence type="ECO:0000256" key="5">
    <source>
        <dbReference type="ARBA" id="ARBA00023136"/>
    </source>
</evidence>
<feature type="repeat" description="Solcar" evidence="6">
    <location>
        <begin position="81"/>
        <end position="200"/>
    </location>
</feature>
<dbReference type="SUPFAM" id="SSF103506">
    <property type="entry name" value="Mitochondrial carrier"/>
    <property type="match status" value="1"/>
</dbReference>
<feature type="repeat" description="Solcar" evidence="6">
    <location>
        <begin position="425"/>
        <end position="514"/>
    </location>
</feature>
<keyword evidence="4" id="KW-0677">Repeat</keyword>
<feature type="compositionally biased region" description="Basic and acidic residues" evidence="8">
    <location>
        <begin position="1"/>
        <end position="10"/>
    </location>
</feature>
<comment type="caution">
    <text evidence="9">The sequence shown here is derived from an EMBL/GenBank/DDBJ whole genome shotgun (WGS) entry which is preliminary data.</text>
</comment>
<dbReference type="InterPro" id="IPR018108">
    <property type="entry name" value="MCP_transmembrane"/>
</dbReference>
<comment type="subcellular location">
    <subcellularLocation>
        <location evidence="1">Membrane</location>
        <topology evidence="1">Multi-pass membrane protein</topology>
    </subcellularLocation>
</comment>
<dbReference type="VEuPathDB" id="TriTrypDB:LdBPK_342890.1"/>
<dbReference type="VEuPathDB" id="TriTrypDB:LDHU3_34.4910"/>
<keyword evidence="2 7" id="KW-0813">Transport</keyword>
<sequence>MNGSGAERRRTTSPLAPSVDSAAKEPPEVSDGTAQSGNVSGSLIETSSLSASSSPKETAAPDAEDDEFSVTKSLHLRRDWYSSIATFIAGGVAGAASRTLTAPLDRIKLIAQEGHLVQAPKPVSATAAASCAASVGSAAASVASKTQTVRQQHPSLLQVARMIKADGGWKAFWRGNTINCFKAGPEFAIVFSIRRYLSSLYEDCVEREKARKKILLARWKAMDERSASICCRTQETREFMRVGTEEPRARTGATGLQSIVDGTRSSYRAGHPTLVSPVSPAASVTPMLTSDEVRQRERAISVEASILTPPFHRLGCISTVPQLAVNCTIGALAGLGAQGILYPLEVVKTRVVVSRSHEYKGGVVEIARVAYHKGGVMEFYRGFVPNMVGIVVYRGLEMGLYSSAQQSIMMYRMQVKKMKRHEASLNSAEVGVVGMFSSTVAQTVSYPLNVIRTRLQTQGTNGRAKKYSGMVDCMVKMIRNKGVTSLFSGLTANYLKAVPASACTFVVFEWAQRLLATGVDARPALHGHPWALWIPAAAADWQRQRGVQVVCCPQLGENCGTPTAARARALDAARCNCSRPALDDQDVGVARQWPGEL</sequence>
<dbReference type="PANTHER" id="PTHR24089">
    <property type="entry name" value="SOLUTE CARRIER FAMILY 25"/>
    <property type="match status" value="1"/>
</dbReference>
<dbReference type="GO" id="GO:0016020">
    <property type="term" value="C:membrane"/>
    <property type="evidence" value="ECO:0007669"/>
    <property type="project" value="UniProtKB-SubCell"/>
</dbReference>
<feature type="region of interest" description="Disordered" evidence="8">
    <location>
        <begin position="1"/>
        <end position="68"/>
    </location>
</feature>
<dbReference type="PRINTS" id="PR00926">
    <property type="entry name" value="MITOCARRIER"/>
</dbReference>
<evidence type="ECO:0000313" key="9">
    <source>
        <dbReference type="EMBL" id="TPP46811.1"/>
    </source>
</evidence>
<feature type="repeat" description="Solcar" evidence="6">
    <location>
        <begin position="321"/>
        <end position="407"/>
    </location>
</feature>
<comment type="similarity">
    <text evidence="7">Belongs to the mitochondrial carrier (TC 2.A.29) family.</text>
</comment>
<evidence type="ECO:0000256" key="7">
    <source>
        <dbReference type="RuleBase" id="RU000488"/>
    </source>
</evidence>
<protein>
    <submittedName>
        <fullName evidence="9">Mitochondrial carrier family protein</fullName>
    </submittedName>
</protein>
<evidence type="ECO:0000256" key="6">
    <source>
        <dbReference type="PROSITE-ProRule" id="PRU00282"/>
    </source>
</evidence>
<evidence type="ECO:0000256" key="4">
    <source>
        <dbReference type="ARBA" id="ARBA00022737"/>
    </source>
</evidence>
<dbReference type="AlphaFoldDB" id="A0A504XD97"/>
<dbReference type="Gene3D" id="1.50.40.10">
    <property type="entry name" value="Mitochondrial carrier domain"/>
    <property type="match status" value="2"/>
</dbReference>